<comment type="caution">
    <text evidence="2">The sequence shown here is derived from an EMBL/GenBank/DDBJ whole genome shotgun (WGS) entry which is preliminary data.</text>
</comment>
<evidence type="ECO:0000313" key="4">
    <source>
        <dbReference type="Proteomes" id="UP000561617"/>
    </source>
</evidence>
<evidence type="ECO:0000259" key="1">
    <source>
        <dbReference type="Pfam" id="PF13460"/>
    </source>
</evidence>
<evidence type="ECO:0000313" key="2">
    <source>
        <dbReference type="EMBL" id="MBC1488685.1"/>
    </source>
</evidence>
<dbReference type="Proteomes" id="UP000587800">
    <property type="component" value="Unassembled WGS sequence"/>
</dbReference>
<gene>
    <name evidence="2" type="ORF">HCJ38_06600</name>
    <name evidence="3" type="ORF">HCJ59_09145</name>
</gene>
<dbReference type="InterPro" id="IPR051606">
    <property type="entry name" value="Polyketide_Oxido-like"/>
</dbReference>
<dbReference type="RefSeq" id="WP_185348244.1">
    <property type="nucleotide sequence ID" value="NZ_JAASTV010000018.1"/>
</dbReference>
<proteinExistence type="predicted"/>
<dbReference type="SUPFAM" id="SSF51735">
    <property type="entry name" value="NAD(P)-binding Rossmann-fold domains"/>
    <property type="match status" value="1"/>
</dbReference>
<evidence type="ECO:0000313" key="5">
    <source>
        <dbReference type="Proteomes" id="UP000587800"/>
    </source>
</evidence>
<dbReference type="GO" id="GO:0042602">
    <property type="term" value="F:riboflavin reductase (NADPH) activity"/>
    <property type="evidence" value="ECO:0007669"/>
    <property type="project" value="TreeGrafter"/>
</dbReference>
<reference evidence="4 5" key="1">
    <citation type="submission" date="2020-03" db="EMBL/GenBank/DDBJ databases">
        <title>Soil Listeria distribution.</title>
        <authorList>
            <person name="Liao J."/>
            <person name="Wiedmann M."/>
        </authorList>
    </citation>
    <scope>NUCLEOTIDE SEQUENCE [LARGE SCALE GENOMIC DNA]</scope>
    <source>
        <strain evidence="3 5">FSL L7-1515</strain>
        <strain evidence="2 4">FSL L7-1554</strain>
    </source>
</reference>
<organism evidence="2 4">
    <name type="scientific">Listeria immobilis</name>
    <dbReference type="NCBI Taxonomy" id="2713502"/>
    <lineage>
        <taxon>Bacteria</taxon>
        <taxon>Bacillati</taxon>
        <taxon>Bacillota</taxon>
        <taxon>Bacilli</taxon>
        <taxon>Bacillales</taxon>
        <taxon>Listeriaceae</taxon>
        <taxon>Listeria</taxon>
    </lineage>
</organism>
<dbReference type="InterPro" id="IPR036291">
    <property type="entry name" value="NAD(P)-bd_dom_sf"/>
</dbReference>
<feature type="domain" description="NAD(P)-binding" evidence="1">
    <location>
        <begin position="7"/>
        <end position="198"/>
    </location>
</feature>
<dbReference type="Gene3D" id="3.40.50.720">
    <property type="entry name" value="NAD(P)-binding Rossmann-like Domain"/>
    <property type="match status" value="1"/>
</dbReference>
<name>A0A7X0X6U0_9LIST</name>
<protein>
    <submittedName>
        <fullName evidence="2">NAD(P)H-binding protein</fullName>
    </submittedName>
</protein>
<dbReference type="PANTHER" id="PTHR43355">
    <property type="entry name" value="FLAVIN REDUCTASE (NADPH)"/>
    <property type="match status" value="1"/>
</dbReference>
<evidence type="ECO:0000313" key="3">
    <source>
        <dbReference type="EMBL" id="MBC1510054.1"/>
    </source>
</evidence>
<keyword evidence="5" id="KW-1185">Reference proteome</keyword>
<dbReference type="Proteomes" id="UP000561617">
    <property type="component" value="Unassembled WGS sequence"/>
</dbReference>
<dbReference type="PANTHER" id="PTHR43355:SF2">
    <property type="entry name" value="FLAVIN REDUCTASE (NADPH)"/>
    <property type="match status" value="1"/>
</dbReference>
<dbReference type="EMBL" id="JAASTW010000006">
    <property type="protein sequence ID" value="MBC1488685.1"/>
    <property type="molecule type" value="Genomic_DNA"/>
</dbReference>
<dbReference type="GO" id="GO:0004074">
    <property type="term" value="F:biliverdin reductase [NAD(P)H] activity"/>
    <property type="evidence" value="ECO:0007669"/>
    <property type="project" value="TreeGrafter"/>
</dbReference>
<dbReference type="EMBL" id="JAASUB010000009">
    <property type="protein sequence ID" value="MBC1510054.1"/>
    <property type="molecule type" value="Genomic_DNA"/>
</dbReference>
<dbReference type="InterPro" id="IPR016040">
    <property type="entry name" value="NAD(P)-bd_dom"/>
</dbReference>
<dbReference type="AlphaFoldDB" id="A0A7X0X6U0"/>
<accession>A0A7X0X6U0</accession>
<sequence length="210" mass="23262">MKIAIFGATGGIGKFVVQHALERGFIVNAYVRNADKVTIHHPNLEIHTGELTNYLKIKAALSGCDVVIWCVGIPMKKYVGTVSLDGHKILLQAMVECGIKRLIDWGTPSIPFKKDKKSFTTIFPSLIAGIALKQAKTEMLSIARLITASTVEWTIVRFIAPKNSPYKGNIKTSYGDSKLKWSISREDIAVFMLDQVTSKKYIYSMPIIGT</sequence>
<dbReference type="Pfam" id="PF13460">
    <property type="entry name" value="NAD_binding_10"/>
    <property type="match status" value="1"/>
</dbReference>